<accession>A0AAV9DY81</accession>
<dbReference type="AlphaFoldDB" id="A0AAV9DY81"/>
<dbReference type="EMBL" id="JAUJYO010000010">
    <property type="protein sequence ID" value="KAK1305806.1"/>
    <property type="molecule type" value="Genomic_DNA"/>
</dbReference>
<reference evidence="3" key="1">
    <citation type="journal article" date="2023" name="Nat. Commun.">
        <title>Diploid and tetraploid genomes of Acorus and the evolution of monocots.</title>
        <authorList>
            <person name="Ma L."/>
            <person name="Liu K.W."/>
            <person name="Li Z."/>
            <person name="Hsiao Y.Y."/>
            <person name="Qi Y."/>
            <person name="Fu T."/>
            <person name="Tang G.D."/>
            <person name="Zhang D."/>
            <person name="Sun W.H."/>
            <person name="Liu D.K."/>
            <person name="Li Y."/>
            <person name="Chen G.Z."/>
            <person name="Liu X.D."/>
            <person name="Liao X.Y."/>
            <person name="Jiang Y.T."/>
            <person name="Yu X."/>
            <person name="Hao Y."/>
            <person name="Huang J."/>
            <person name="Zhao X.W."/>
            <person name="Ke S."/>
            <person name="Chen Y.Y."/>
            <person name="Wu W.L."/>
            <person name="Hsu J.L."/>
            <person name="Lin Y.F."/>
            <person name="Huang M.D."/>
            <person name="Li C.Y."/>
            <person name="Huang L."/>
            <person name="Wang Z.W."/>
            <person name="Zhao X."/>
            <person name="Zhong W.Y."/>
            <person name="Peng D.H."/>
            <person name="Ahmad S."/>
            <person name="Lan S."/>
            <person name="Zhang J.S."/>
            <person name="Tsai W.C."/>
            <person name="Van de Peer Y."/>
            <person name="Liu Z.J."/>
        </authorList>
    </citation>
    <scope>NUCLEOTIDE SEQUENCE</scope>
    <source>
        <strain evidence="3">CP</strain>
    </source>
</reference>
<evidence type="ECO:0000313" key="4">
    <source>
        <dbReference type="Proteomes" id="UP001180020"/>
    </source>
</evidence>
<feature type="compositionally biased region" description="Basic and acidic residues" evidence="1">
    <location>
        <begin position="332"/>
        <end position="343"/>
    </location>
</feature>
<comment type="caution">
    <text evidence="3">The sequence shown here is derived from an EMBL/GenBank/DDBJ whole genome shotgun (WGS) entry which is preliminary data.</text>
</comment>
<reference evidence="3" key="2">
    <citation type="submission" date="2023-06" db="EMBL/GenBank/DDBJ databases">
        <authorList>
            <person name="Ma L."/>
            <person name="Liu K.-W."/>
            <person name="Li Z."/>
            <person name="Hsiao Y.-Y."/>
            <person name="Qi Y."/>
            <person name="Fu T."/>
            <person name="Tang G."/>
            <person name="Zhang D."/>
            <person name="Sun W.-H."/>
            <person name="Liu D.-K."/>
            <person name="Li Y."/>
            <person name="Chen G.-Z."/>
            <person name="Liu X.-D."/>
            <person name="Liao X.-Y."/>
            <person name="Jiang Y.-T."/>
            <person name="Yu X."/>
            <person name="Hao Y."/>
            <person name="Huang J."/>
            <person name="Zhao X.-W."/>
            <person name="Ke S."/>
            <person name="Chen Y.-Y."/>
            <person name="Wu W.-L."/>
            <person name="Hsu J.-L."/>
            <person name="Lin Y.-F."/>
            <person name="Huang M.-D."/>
            <person name="Li C.-Y."/>
            <person name="Huang L."/>
            <person name="Wang Z.-W."/>
            <person name="Zhao X."/>
            <person name="Zhong W.-Y."/>
            <person name="Peng D.-H."/>
            <person name="Ahmad S."/>
            <person name="Lan S."/>
            <person name="Zhang J.-S."/>
            <person name="Tsai W.-C."/>
            <person name="Van De Peer Y."/>
            <person name="Liu Z.-J."/>
        </authorList>
    </citation>
    <scope>NUCLEOTIDE SEQUENCE</scope>
    <source>
        <strain evidence="3">CP</strain>
        <tissue evidence="3">Leaves</tissue>
    </source>
</reference>
<feature type="region of interest" description="Disordered" evidence="1">
    <location>
        <begin position="469"/>
        <end position="504"/>
    </location>
</feature>
<evidence type="ECO:0000313" key="3">
    <source>
        <dbReference type="EMBL" id="KAK1305806.1"/>
    </source>
</evidence>
<dbReference type="Proteomes" id="UP001180020">
    <property type="component" value="Unassembled WGS sequence"/>
</dbReference>
<feature type="region of interest" description="Disordered" evidence="1">
    <location>
        <begin position="227"/>
        <end position="434"/>
    </location>
</feature>
<proteinExistence type="predicted"/>
<sequence length="566" mass="62058">MTEERLKRIIISVSPEITKSKRSNLRRNSTGKVGASASFSTPKDEAKVVPRYLRASTSSCHDYCKYGRNHTFEAKGKHPILSAFRGDKQASNEEKVGESELGERKKKPVMKHKFFSDKKVVSVNHILSMASPVEAPTQGEGLTKVSPKQETVVSNNPVVPAFAEDRASQTLVRHQSYKSNSGEGKKKPIIKFKVPLDKKLGQFDKPKATKSTGQSSAGKIISSKKLVFPSPATPSSELSTSLKPKLHEVRLTPPSKQPPSKQSPGMTGKRSSEIKTVKDVGSSKIGGKKTAKPLTAFVTPKISVNGDARLRTRKKDENLKAAFPAPGPKNTKKSESLDDKISEKTLYIIDTKLENGSSESTIEQELEKDQSSPPFPTSSSSPLSRSSSRYISSLHEEDQYESESSTISEASDSVGLQGGKDTKKSFRRGAMVHPEEADLAPHKLKFRSGKVIDLQCENNGPKILKFRKGRSMGENANNKGDIGRRSFRRRKEVSSGGSKDPTLEAKTVVLKHQDVQEKKDMQGLLNHVIEETASKLVETRKSRVKALVGAFESVISLQESKAPLII</sequence>
<feature type="region of interest" description="Disordered" evidence="1">
    <location>
        <begin position="19"/>
        <end position="40"/>
    </location>
</feature>
<dbReference type="InterPro" id="IPR012417">
    <property type="entry name" value="CaM-bd_dom_pln"/>
</dbReference>
<dbReference type="Pfam" id="PF07839">
    <property type="entry name" value="CaM_binding"/>
    <property type="match status" value="1"/>
</dbReference>
<organism evidence="3 4">
    <name type="scientific">Acorus calamus</name>
    <name type="common">Sweet flag</name>
    <dbReference type="NCBI Taxonomy" id="4465"/>
    <lineage>
        <taxon>Eukaryota</taxon>
        <taxon>Viridiplantae</taxon>
        <taxon>Streptophyta</taxon>
        <taxon>Embryophyta</taxon>
        <taxon>Tracheophyta</taxon>
        <taxon>Spermatophyta</taxon>
        <taxon>Magnoliopsida</taxon>
        <taxon>Liliopsida</taxon>
        <taxon>Acoraceae</taxon>
        <taxon>Acorus</taxon>
    </lineage>
</organism>
<gene>
    <name evidence="3" type="ORF">QJS10_CPA10g02036</name>
</gene>
<dbReference type="GO" id="GO:0005516">
    <property type="term" value="F:calmodulin binding"/>
    <property type="evidence" value="ECO:0007669"/>
    <property type="project" value="InterPro"/>
</dbReference>
<dbReference type="PANTHER" id="PTHR33349:SF41">
    <property type="entry name" value="EMB|CAB62594.1"/>
    <property type="match status" value="1"/>
</dbReference>
<feature type="region of interest" description="Disordered" evidence="1">
    <location>
        <begin position="86"/>
        <end position="105"/>
    </location>
</feature>
<evidence type="ECO:0000259" key="2">
    <source>
        <dbReference type="SMART" id="SM01054"/>
    </source>
</evidence>
<dbReference type="SMART" id="SM01054">
    <property type="entry name" value="CaM_binding"/>
    <property type="match status" value="1"/>
</dbReference>
<feature type="compositionally biased region" description="Polar residues" evidence="1">
    <location>
        <begin position="354"/>
        <end position="363"/>
    </location>
</feature>
<dbReference type="PANTHER" id="PTHR33349">
    <property type="entry name" value="EMB|CAB62594.1"/>
    <property type="match status" value="1"/>
</dbReference>
<feature type="compositionally biased region" description="Polar residues" evidence="1">
    <location>
        <begin position="233"/>
        <end position="242"/>
    </location>
</feature>
<feature type="compositionally biased region" description="Basic and acidic residues" evidence="1">
    <location>
        <begin position="86"/>
        <end position="103"/>
    </location>
</feature>
<evidence type="ECO:0000256" key="1">
    <source>
        <dbReference type="SAM" id="MobiDB-lite"/>
    </source>
</evidence>
<protein>
    <recommendedName>
        <fullName evidence="2">Calmodulin-binding domain-containing protein</fullName>
    </recommendedName>
</protein>
<keyword evidence="4" id="KW-1185">Reference proteome</keyword>
<feature type="compositionally biased region" description="Low complexity" evidence="1">
    <location>
        <begin position="402"/>
        <end position="413"/>
    </location>
</feature>
<name>A0AAV9DY81_ACOCL</name>
<feature type="compositionally biased region" description="Low complexity" evidence="1">
    <location>
        <begin position="377"/>
        <end position="393"/>
    </location>
</feature>
<feature type="domain" description="Calmodulin-binding" evidence="2">
    <location>
        <begin position="440"/>
        <end position="556"/>
    </location>
</feature>
<feature type="compositionally biased region" description="Basic and acidic residues" evidence="1">
    <location>
        <begin position="308"/>
        <end position="319"/>
    </location>
</feature>
<feature type="compositionally biased region" description="Polar residues" evidence="1">
    <location>
        <begin position="26"/>
        <end position="40"/>
    </location>
</feature>